<dbReference type="RefSeq" id="WP_143943098.1">
    <property type="nucleotide sequence ID" value="NZ_VKLS01000300.1"/>
</dbReference>
<dbReference type="Pfam" id="PF07228">
    <property type="entry name" value="SpoIIE"/>
    <property type="match status" value="1"/>
</dbReference>
<evidence type="ECO:0000256" key="1">
    <source>
        <dbReference type="ARBA" id="ARBA00022801"/>
    </source>
</evidence>
<name>A0A553Z2V1_9ACTN</name>
<dbReference type="SUPFAM" id="SSF81606">
    <property type="entry name" value="PP2C-like"/>
    <property type="match status" value="1"/>
</dbReference>
<keyword evidence="4" id="KW-1185">Reference proteome</keyword>
<dbReference type="SMART" id="SM00331">
    <property type="entry name" value="PP2C_SIG"/>
    <property type="match status" value="1"/>
</dbReference>
<comment type="caution">
    <text evidence="3">The sequence shown here is derived from an EMBL/GenBank/DDBJ whole genome shotgun (WGS) entry which is preliminary data.</text>
</comment>
<protein>
    <submittedName>
        <fullName evidence="3">Serine/threonine-protein phosphatase</fullName>
    </submittedName>
</protein>
<reference evidence="3 4" key="1">
    <citation type="submission" date="2019-07" db="EMBL/GenBank/DDBJ databases">
        <title>Draft genome for Streptomyces benahoarensis MZ03-48.</title>
        <authorList>
            <person name="Gonzalez-Pimentel J.L."/>
        </authorList>
    </citation>
    <scope>NUCLEOTIDE SEQUENCE [LARGE SCALE GENOMIC DNA]</scope>
    <source>
        <strain evidence="3 4">MZ03-48</strain>
    </source>
</reference>
<accession>A0A553Z2V1</accession>
<gene>
    <name evidence="3" type="ORF">FNZ23_20660</name>
</gene>
<dbReference type="EMBL" id="VKLS01000300">
    <property type="protein sequence ID" value="TSB35805.1"/>
    <property type="molecule type" value="Genomic_DNA"/>
</dbReference>
<sequence length="278" mass="28990">MFRRRPARELSADDLLSTLGRLTAQARAGAELQRARVELAEALQREMLPAALPGVPGVRAAAAYAPARNGLDIGGDWYDGFPLPGGRLAFCIGDVQGHDVEAAAFMGQIRIGLRAVASGGADPGVVLARANELLLSVDSPLFATCTFLTFDPVTWEVAAARAGHPPGVWATDDGRSGIAEETGGAPLGVLPGETYPVTYWRLASRGAFALLTDGVVEGPSFPIEAGLAEAAKRLRDRAPTGDPADVAAAVMDVAEFTGHTDDAAVVVLCYDRADRDNG</sequence>
<evidence type="ECO:0000313" key="3">
    <source>
        <dbReference type="EMBL" id="TSB35805.1"/>
    </source>
</evidence>
<dbReference type="OrthoDB" id="118142at2"/>
<dbReference type="Proteomes" id="UP000320888">
    <property type="component" value="Unassembled WGS sequence"/>
</dbReference>
<dbReference type="Gene3D" id="3.60.40.10">
    <property type="entry name" value="PPM-type phosphatase domain"/>
    <property type="match status" value="1"/>
</dbReference>
<dbReference type="InterPro" id="IPR036457">
    <property type="entry name" value="PPM-type-like_dom_sf"/>
</dbReference>
<keyword evidence="1" id="KW-0378">Hydrolase</keyword>
<dbReference type="AlphaFoldDB" id="A0A553Z2V1"/>
<feature type="domain" description="PPM-type phosphatase" evidence="2">
    <location>
        <begin position="58"/>
        <end position="270"/>
    </location>
</feature>
<evidence type="ECO:0000259" key="2">
    <source>
        <dbReference type="SMART" id="SM00331"/>
    </source>
</evidence>
<dbReference type="InterPro" id="IPR052016">
    <property type="entry name" value="Bact_Sigma-Reg"/>
</dbReference>
<organism evidence="3 4">
    <name type="scientific">Streptomyces benahoarensis</name>
    <dbReference type="NCBI Taxonomy" id="2595054"/>
    <lineage>
        <taxon>Bacteria</taxon>
        <taxon>Bacillati</taxon>
        <taxon>Actinomycetota</taxon>
        <taxon>Actinomycetes</taxon>
        <taxon>Kitasatosporales</taxon>
        <taxon>Streptomycetaceae</taxon>
        <taxon>Streptomyces</taxon>
    </lineage>
</organism>
<dbReference type="GO" id="GO:0016791">
    <property type="term" value="F:phosphatase activity"/>
    <property type="evidence" value="ECO:0007669"/>
    <property type="project" value="TreeGrafter"/>
</dbReference>
<dbReference type="PANTHER" id="PTHR43156:SF2">
    <property type="entry name" value="STAGE II SPORULATION PROTEIN E"/>
    <property type="match status" value="1"/>
</dbReference>
<dbReference type="InterPro" id="IPR001932">
    <property type="entry name" value="PPM-type_phosphatase-like_dom"/>
</dbReference>
<dbReference type="PANTHER" id="PTHR43156">
    <property type="entry name" value="STAGE II SPORULATION PROTEIN E-RELATED"/>
    <property type="match status" value="1"/>
</dbReference>
<evidence type="ECO:0000313" key="4">
    <source>
        <dbReference type="Proteomes" id="UP000320888"/>
    </source>
</evidence>
<proteinExistence type="predicted"/>